<keyword evidence="1" id="KW-0472">Membrane</keyword>
<dbReference type="AlphaFoldDB" id="A0AAV8TAH8"/>
<keyword evidence="1" id="KW-0812">Transmembrane</keyword>
<name>A0AAV8TAH8_9ROSI</name>
<organism evidence="2 3">
    <name type="scientific">Erythroxylum novogranatense</name>
    <dbReference type="NCBI Taxonomy" id="1862640"/>
    <lineage>
        <taxon>Eukaryota</taxon>
        <taxon>Viridiplantae</taxon>
        <taxon>Streptophyta</taxon>
        <taxon>Embryophyta</taxon>
        <taxon>Tracheophyta</taxon>
        <taxon>Spermatophyta</taxon>
        <taxon>Magnoliopsida</taxon>
        <taxon>eudicotyledons</taxon>
        <taxon>Gunneridae</taxon>
        <taxon>Pentapetalae</taxon>
        <taxon>rosids</taxon>
        <taxon>fabids</taxon>
        <taxon>Malpighiales</taxon>
        <taxon>Erythroxylaceae</taxon>
        <taxon>Erythroxylum</taxon>
    </lineage>
</organism>
<accession>A0AAV8TAH8</accession>
<protein>
    <submittedName>
        <fullName evidence="2">Uncharacterized protein</fullName>
    </submittedName>
</protein>
<keyword evidence="3" id="KW-1185">Reference proteome</keyword>
<sequence>MSMAEEDSKSESTLPASPIVEVLCKSSRKTSRFAVGSKAGFAVSLINRKLEDGAPVALYIEAVKDGEEPISFGPDAVLVNYGEGWKLQTVTELDYGLGIRKKEHVQLIPTQILNKVRTSDGTHSTKAVVKPGISFLYIAKILVAFGLIFVLGAIFTLALENLPRLLLFVNTLT</sequence>
<comment type="caution">
    <text evidence="2">The sequence shown here is derived from an EMBL/GenBank/DDBJ whole genome shotgun (WGS) entry which is preliminary data.</text>
</comment>
<feature type="transmembrane region" description="Helical" evidence="1">
    <location>
        <begin position="135"/>
        <end position="159"/>
    </location>
</feature>
<reference evidence="2 3" key="1">
    <citation type="submission" date="2021-09" db="EMBL/GenBank/DDBJ databases">
        <title>Genomic insights and catalytic innovation underlie evolution of tropane alkaloids biosynthesis.</title>
        <authorList>
            <person name="Wang Y.-J."/>
            <person name="Tian T."/>
            <person name="Huang J.-P."/>
            <person name="Huang S.-X."/>
        </authorList>
    </citation>
    <scope>NUCLEOTIDE SEQUENCE [LARGE SCALE GENOMIC DNA]</scope>
    <source>
        <strain evidence="2">KIB-2018</strain>
        <tissue evidence="2">Leaf</tissue>
    </source>
</reference>
<evidence type="ECO:0000256" key="1">
    <source>
        <dbReference type="SAM" id="Phobius"/>
    </source>
</evidence>
<evidence type="ECO:0000313" key="2">
    <source>
        <dbReference type="EMBL" id="KAJ8763203.1"/>
    </source>
</evidence>
<keyword evidence="1" id="KW-1133">Transmembrane helix</keyword>
<dbReference type="PANTHER" id="PTHR36396:SF1">
    <property type="entry name" value="MALTASE-GLUCOAMYLASE, INTESTINAL PROTEIN"/>
    <property type="match status" value="1"/>
</dbReference>
<dbReference type="Proteomes" id="UP001159364">
    <property type="component" value="Linkage Group LG06"/>
</dbReference>
<gene>
    <name evidence="2" type="ORF">K2173_025588</name>
</gene>
<dbReference type="PANTHER" id="PTHR36396">
    <property type="entry name" value="MALTASE-GLUCOAMYLASE, INTESTINAL PROTEIN"/>
    <property type="match status" value="1"/>
</dbReference>
<dbReference type="EMBL" id="JAIWQS010000006">
    <property type="protein sequence ID" value="KAJ8763203.1"/>
    <property type="molecule type" value="Genomic_DNA"/>
</dbReference>
<proteinExistence type="predicted"/>
<evidence type="ECO:0000313" key="3">
    <source>
        <dbReference type="Proteomes" id="UP001159364"/>
    </source>
</evidence>